<gene>
    <name evidence="2" type="ORF">B9Q02_09095</name>
</gene>
<comment type="caution">
    <text evidence="2">The sequence shown here is derived from an EMBL/GenBank/DDBJ whole genome shotgun (WGS) entry which is preliminary data.</text>
</comment>
<dbReference type="InterPro" id="IPR029044">
    <property type="entry name" value="Nucleotide-diphossugar_trans"/>
</dbReference>
<dbReference type="EMBL" id="NEXD01000070">
    <property type="protein sequence ID" value="PSN84716.1"/>
    <property type="molecule type" value="Genomic_DNA"/>
</dbReference>
<dbReference type="Gene3D" id="3.90.550.10">
    <property type="entry name" value="Spore Coat Polysaccharide Biosynthesis Protein SpsA, Chain A"/>
    <property type="match status" value="1"/>
</dbReference>
<evidence type="ECO:0000259" key="1">
    <source>
        <dbReference type="Pfam" id="PF00535"/>
    </source>
</evidence>
<dbReference type="CDD" id="cd00761">
    <property type="entry name" value="Glyco_tranf_GTA_type"/>
    <property type="match status" value="1"/>
</dbReference>
<feature type="domain" description="Glycosyltransferase 2-like" evidence="1">
    <location>
        <begin position="7"/>
        <end position="138"/>
    </location>
</feature>
<dbReference type="AlphaFoldDB" id="A0A2R6AEA3"/>
<reference evidence="2 3" key="1">
    <citation type="submission" date="2017-04" db="EMBL/GenBank/DDBJ databases">
        <title>Novel microbial lineages endemic to geothermal iron-oxide mats fill important gaps in the evolutionary history of Archaea.</title>
        <authorList>
            <person name="Jay Z.J."/>
            <person name="Beam J.P."/>
            <person name="Dlakic M."/>
            <person name="Rusch D.B."/>
            <person name="Kozubal M.A."/>
            <person name="Inskeep W.P."/>
        </authorList>
    </citation>
    <scope>NUCLEOTIDE SEQUENCE [LARGE SCALE GENOMIC DNA]</scope>
    <source>
        <strain evidence="2">BE_D</strain>
    </source>
</reference>
<dbReference type="GO" id="GO:0016758">
    <property type="term" value="F:hexosyltransferase activity"/>
    <property type="evidence" value="ECO:0007669"/>
    <property type="project" value="UniProtKB-ARBA"/>
</dbReference>
<dbReference type="Pfam" id="PF00535">
    <property type="entry name" value="Glycos_transf_2"/>
    <property type="match status" value="1"/>
</dbReference>
<sequence>MNEPAISVVVTAHTNKDFLLDAVNSALNQTLPKEEYEVIVVKNFRDEFVDAKLDALGVTNVYSKEQGIGAKMCEALDFIRAKVVTFLDYDDEYCERRLEKVKAWMLDQNTGYYHNSYVYIDERGAELSRASIKKRAKRVEDFQKRSLFKELLKEGAYANASSIAVSRKLLEDSKELLKRITAVPDLFLFFFALTSKLALVVDYDTLTKYRLHLQNSFSFTSLQPFEQQLNRLRARCNGVINDLLTIFEFVKRTPYEHELTKRLIYWRLKAKIFSGHGKLGTGELFRYVFSEMDSNLPRRAKDCALCFLPSPLRMAYLKFSFNRKKGVAFQAAPRGLYSLDSTDEAL</sequence>
<dbReference type="Proteomes" id="UP000240569">
    <property type="component" value="Unassembled WGS sequence"/>
</dbReference>
<name>A0A2R6AEA3_9ARCH</name>
<evidence type="ECO:0000313" key="2">
    <source>
        <dbReference type="EMBL" id="PSN84716.1"/>
    </source>
</evidence>
<evidence type="ECO:0000313" key="3">
    <source>
        <dbReference type="Proteomes" id="UP000240569"/>
    </source>
</evidence>
<accession>A0A2R6AEA3</accession>
<protein>
    <recommendedName>
        <fullName evidence="1">Glycosyltransferase 2-like domain-containing protein</fullName>
    </recommendedName>
</protein>
<proteinExistence type="predicted"/>
<organism evidence="2 3">
    <name type="scientific">Candidatus Marsarchaeota G1 archaeon BE_D</name>
    <dbReference type="NCBI Taxonomy" id="1978156"/>
    <lineage>
        <taxon>Archaea</taxon>
        <taxon>Candidatus Marsarchaeota</taxon>
        <taxon>Candidatus Marsarchaeota group 1</taxon>
    </lineage>
</organism>
<dbReference type="PANTHER" id="PTHR22916">
    <property type="entry name" value="GLYCOSYLTRANSFERASE"/>
    <property type="match status" value="1"/>
</dbReference>
<dbReference type="PANTHER" id="PTHR22916:SF3">
    <property type="entry name" value="UDP-GLCNAC:BETAGAL BETA-1,3-N-ACETYLGLUCOSAMINYLTRANSFERASE-LIKE PROTEIN 1"/>
    <property type="match status" value="1"/>
</dbReference>
<dbReference type="SUPFAM" id="SSF53448">
    <property type="entry name" value="Nucleotide-diphospho-sugar transferases"/>
    <property type="match status" value="1"/>
</dbReference>
<dbReference type="InterPro" id="IPR001173">
    <property type="entry name" value="Glyco_trans_2-like"/>
</dbReference>